<comment type="caution">
    <text evidence="2">The sequence shown here is derived from an EMBL/GenBank/DDBJ whole genome shotgun (WGS) entry which is preliminary data.</text>
</comment>
<keyword evidence="3" id="KW-1185">Reference proteome</keyword>
<dbReference type="AlphaFoldDB" id="A0A4D4J670"/>
<reference evidence="3" key="1">
    <citation type="submission" date="2019-04" db="EMBL/GenBank/DDBJ databases">
        <title>Draft genome sequence of Pseudonocardiaceae bacterium SL3-2-4.</title>
        <authorList>
            <person name="Ningsih F."/>
            <person name="Yokota A."/>
            <person name="Sakai Y."/>
            <person name="Nanatani K."/>
            <person name="Yabe S."/>
            <person name="Oetari A."/>
            <person name="Sjamsuridzal W."/>
        </authorList>
    </citation>
    <scope>NUCLEOTIDE SEQUENCE [LARGE SCALE GENOMIC DNA]</scope>
    <source>
        <strain evidence="3">SL3-2-4</strain>
    </source>
</reference>
<organism evidence="2 3">
    <name type="scientific">Gandjariella thermophila</name>
    <dbReference type="NCBI Taxonomy" id="1931992"/>
    <lineage>
        <taxon>Bacteria</taxon>
        <taxon>Bacillati</taxon>
        <taxon>Actinomycetota</taxon>
        <taxon>Actinomycetes</taxon>
        <taxon>Pseudonocardiales</taxon>
        <taxon>Pseudonocardiaceae</taxon>
        <taxon>Gandjariella</taxon>
    </lineage>
</organism>
<evidence type="ECO:0000313" key="2">
    <source>
        <dbReference type="EMBL" id="GDY32061.1"/>
    </source>
</evidence>
<dbReference type="InterPro" id="IPR024983">
    <property type="entry name" value="CHAT_dom"/>
</dbReference>
<evidence type="ECO:0000259" key="1">
    <source>
        <dbReference type="Pfam" id="PF12770"/>
    </source>
</evidence>
<evidence type="ECO:0000313" key="3">
    <source>
        <dbReference type="Proteomes" id="UP000298860"/>
    </source>
</evidence>
<accession>A0A4D4J670</accession>
<dbReference type="Gene3D" id="1.25.40.10">
    <property type="entry name" value="Tetratricopeptide repeat domain"/>
    <property type="match status" value="1"/>
</dbReference>
<gene>
    <name evidence="2" type="ORF">GTS_36940</name>
</gene>
<proteinExistence type="predicted"/>
<sequence>MLGTGEPAEVLAGEAAEQADQLLGFLAREDDLDAEVAYVAGIFHLLRAEFRGEDGQEDRTTAAILLVPLHLTVPDALPDPVRSWLDAARQAAEPEGTPPEQALAEARNNLGMLLLGRLVRLGERHSGAAAVGLLRQAAEGFPEDHPSHALALCNLGYARMLTESEGGSVPADIDGIVGVLREAFRLTPEDNPNYARCANGLALAVGAQAAARQDVPLLTESIGLFRTAVGAATDADGNLPQMLTDLASALLLWWRNAPDADPGAPDEAIAALTRALALTPRGTPEFDQRWDLMRRLEMARATRDARVRQTSPENREAYRILDALVSSLPGAGTGEGAGAAAGEGAGGPFAAILRLLGMGEPGKSRHAELMDFGAAVLRYPHEADLEEIQARAAGILLRRLAHLTPQELPEALANIMSAEDNPVAPAAPVVDQEMLDEVAELHERLLRELPEDDPDRVVLRLSRGQLSLARIASAGVDPSTGPPDSMAHELSTVVAEVARTIDELPRVLHGLPLTEERIEQVAALGSALLSPFETLAVIDREIRRYRARLAELPDDHPDHLATSTYLAHTLFARYRHTTEDNVFQEAVRLARHVVAASPSPPPRLVSAWGSTLAGLTRQAGFAAATDGDPAWTSGIAALGARLTADAINGADPAGALEHLEDARATMLSHALNTRRELDNLYRADPELAERFAALREEIHAGMNPGMEPRPDGVARFRALLDEWAELVERVKALPGFDRFLMPVTLGLADLAPAAAEGPVVTVNLDTRRCDALVLHDGRVRVVRLPGLRVADAAAQADAFQAAIAVLSRRSTVDGPLVVGAARRTVVDTLGWLWDVLAEPVLAALDIAEHDPGRPWPRLWWSPSGPLTFLPVHAAGRPGTPGASVLDRVVPSYTPTLRALLHSRSRRTRPGRSTLAVAIPQTPGRAPLPATVREATAFAAGGRLVGAAATRAAVRAALPGAAVVHFACHAESDPADASASHLLLHDGPLTVTEVSQLRLDAAELAYLSACATARGSAVLADEAIHVASAFQLAGYAQAVATLWEVGDEVAARVAAEFHRELAATLDDPDRPAGARALHAVTRRMRDEWPDAPWRWAAYVHAGA</sequence>
<dbReference type="Pfam" id="PF12770">
    <property type="entry name" value="CHAT"/>
    <property type="match status" value="1"/>
</dbReference>
<feature type="domain" description="CHAT" evidence="1">
    <location>
        <begin position="828"/>
        <end position="1101"/>
    </location>
</feature>
<dbReference type="InterPro" id="IPR011990">
    <property type="entry name" value="TPR-like_helical_dom_sf"/>
</dbReference>
<protein>
    <submittedName>
        <fullName evidence="2">CHAT domain-containing protein</fullName>
    </submittedName>
</protein>
<dbReference type="EMBL" id="BJFL01000020">
    <property type="protein sequence ID" value="GDY32061.1"/>
    <property type="molecule type" value="Genomic_DNA"/>
</dbReference>
<name>A0A4D4J670_9PSEU</name>
<dbReference type="Proteomes" id="UP000298860">
    <property type="component" value="Unassembled WGS sequence"/>
</dbReference>